<sequence length="67" mass="8200">MVSCCCLLPWVVSFILMMVWFKQKPQLSCIRYSISKMMLGSGPMDHFLYKFIYLYRKHIFQLLFYFK</sequence>
<organism evidence="2 3">
    <name type="scientific">Coffea canephora</name>
    <name type="common">Robusta coffee</name>
    <dbReference type="NCBI Taxonomy" id="49390"/>
    <lineage>
        <taxon>Eukaryota</taxon>
        <taxon>Viridiplantae</taxon>
        <taxon>Streptophyta</taxon>
        <taxon>Embryophyta</taxon>
        <taxon>Tracheophyta</taxon>
        <taxon>Spermatophyta</taxon>
        <taxon>Magnoliopsida</taxon>
        <taxon>eudicotyledons</taxon>
        <taxon>Gunneridae</taxon>
        <taxon>Pentapetalae</taxon>
        <taxon>asterids</taxon>
        <taxon>lamiids</taxon>
        <taxon>Gentianales</taxon>
        <taxon>Rubiaceae</taxon>
        <taxon>Ixoroideae</taxon>
        <taxon>Gardenieae complex</taxon>
        <taxon>Bertiereae - Coffeeae clade</taxon>
        <taxon>Coffeeae</taxon>
        <taxon>Coffea</taxon>
    </lineage>
</organism>
<keyword evidence="3" id="KW-1185">Reference proteome</keyword>
<dbReference type="EMBL" id="HG739085">
    <property type="protein sequence ID" value="CDO97113.1"/>
    <property type="molecule type" value="Genomic_DNA"/>
</dbReference>
<feature type="signal peptide" evidence="1">
    <location>
        <begin position="1"/>
        <end position="21"/>
    </location>
</feature>
<evidence type="ECO:0000313" key="3">
    <source>
        <dbReference type="Proteomes" id="UP000295252"/>
    </source>
</evidence>
<evidence type="ECO:0000256" key="1">
    <source>
        <dbReference type="SAM" id="SignalP"/>
    </source>
</evidence>
<proteinExistence type="predicted"/>
<accession>A0A068TP26</accession>
<dbReference type="Gramene" id="CDO97113">
    <property type="protein sequence ID" value="CDO97113"/>
    <property type="gene ID" value="GSCOC_T00014354001"/>
</dbReference>
<gene>
    <name evidence="2" type="ORF">GSCOC_T00014354001</name>
</gene>
<dbReference type="AlphaFoldDB" id="A0A068TP26"/>
<name>A0A068TP26_COFCA</name>
<reference evidence="3" key="1">
    <citation type="journal article" date="2014" name="Science">
        <title>The coffee genome provides insight into the convergent evolution of caffeine biosynthesis.</title>
        <authorList>
            <person name="Denoeud F."/>
            <person name="Carretero-Paulet L."/>
            <person name="Dereeper A."/>
            <person name="Droc G."/>
            <person name="Guyot R."/>
            <person name="Pietrella M."/>
            <person name="Zheng C."/>
            <person name="Alberti A."/>
            <person name="Anthony F."/>
            <person name="Aprea G."/>
            <person name="Aury J.M."/>
            <person name="Bento P."/>
            <person name="Bernard M."/>
            <person name="Bocs S."/>
            <person name="Campa C."/>
            <person name="Cenci A."/>
            <person name="Combes M.C."/>
            <person name="Crouzillat D."/>
            <person name="Da Silva C."/>
            <person name="Daddiego L."/>
            <person name="De Bellis F."/>
            <person name="Dussert S."/>
            <person name="Garsmeur O."/>
            <person name="Gayraud T."/>
            <person name="Guignon V."/>
            <person name="Jahn K."/>
            <person name="Jamilloux V."/>
            <person name="Joet T."/>
            <person name="Labadie K."/>
            <person name="Lan T."/>
            <person name="Leclercq J."/>
            <person name="Lepelley M."/>
            <person name="Leroy T."/>
            <person name="Li L.T."/>
            <person name="Librado P."/>
            <person name="Lopez L."/>
            <person name="Munoz A."/>
            <person name="Noel B."/>
            <person name="Pallavicini A."/>
            <person name="Perrotta G."/>
            <person name="Poncet V."/>
            <person name="Pot D."/>
            <person name="Priyono X."/>
            <person name="Rigoreau M."/>
            <person name="Rouard M."/>
            <person name="Rozas J."/>
            <person name="Tranchant-Dubreuil C."/>
            <person name="VanBuren R."/>
            <person name="Zhang Q."/>
            <person name="Andrade A.C."/>
            <person name="Argout X."/>
            <person name="Bertrand B."/>
            <person name="de Kochko A."/>
            <person name="Graziosi G."/>
            <person name="Henry R.J."/>
            <person name="Jayarama X."/>
            <person name="Ming R."/>
            <person name="Nagai C."/>
            <person name="Rounsley S."/>
            <person name="Sankoff D."/>
            <person name="Giuliano G."/>
            <person name="Albert V.A."/>
            <person name="Wincker P."/>
            <person name="Lashermes P."/>
        </authorList>
    </citation>
    <scope>NUCLEOTIDE SEQUENCE [LARGE SCALE GENOMIC DNA]</scope>
    <source>
        <strain evidence="3">cv. DH200-94</strain>
    </source>
</reference>
<dbReference type="InParanoid" id="A0A068TP26"/>
<protein>
    <submittedName>
        <fullName evidence="2">Uncharacterized protein</fullName>
    </submittedName>
</protein>
<keyword evidence="1" id="KW-0732">Signal</keyword>
<dbReference type="Proteomes" id="UP000295252">
    <property type="component" value="Chromosome IV"/>
</dbReference>
<evidence type="ECO:0000313" key="2">
    <source>
        <dbReference type="EMBL" id="CDO97113.1"/>
    </source>
</evidence>
<feature type="chain" id="PRO_5001654135" evidence="1">
    <location>
        <begin position="22"/>
        <end position="67"/>
    </location>
</feature>